<evidence type="ECO:0008006" key="3">
    <source>
        <dbReference type="Google" id="ProtNLM"/>
    </source>
</evidence>
<accession>A0ABP1CSH2</accession>
<dbReference type="InterPro" id="IPR032675">
    <property type="entry name" value="LRR_dom_sf"/>
</dbReference>
<dbReference type="SUPFAM" id="SSF52047">
    <property type="entry name" value="RNI-like"/>
    <property type="match status" value="1"/>
</dbReference>
<organism evidence="1 2">
    <name type="scientific">Somion occarium</name>
    <dbReference type="NCBI Taxonomy" id="3059160"/>
    <lineage>
        <taxon>Eukaryota</taxon>
        <taxon>Fungi</taxon>
        <taxon>Dikarya</taxon>
        <taxon>Basidiomycota</taxon>
        <taxon>Agaricomycotina</taxon>
        <taxon>Agaricomycetes</taxon>
        <taxon>Polyporales</taxon>
        <taxon>Cerrenaceae</taxon>
        <taxon>Somion</taxon>
    </lineage>
</organism>
<evidence type="ECO:0000313" key="2">
    <source>
        <dbReference type="Proteomes" id="UP001497453"/>
    </source>
</evidence>
<gene>
    <name evidence="1" type="ORF">GFSPODELE1_LOCUS2236</name>
</gene>
<dbReference type="Proteomes" id="UP001497453">
    <property type="component" value="Chromosome 10"/>
</dbReference>
<proteinExistence type="predicted"/>
<keyword evidence="2" id="KW-1185">Reference proteome</keyword>
<sequence length="370" mass="41472">METSTFFESVPLNDSDSTSVHSSASVNLGASATSPTLNFDVLDYLMRIMNRRSLLRMLRTCRTLYASGIPILLGAPIVPSARNIKGFCHFILADQERCGALIRDLMLSNCYRDTECTNDLIRILGVSIGLRRLHMSHLSSLSLSAPTVLATAITLPNVHKLELSGIDCLTQPFLERATILANHLKLFHSSLAFSSPLTELSIHRACLHTLAVWKFEFGGPGVAPFPHLRELRMEDINYEDLSAERLVYVFPNLTKLSIDSLSQHDLPRHRELRLANQQAQRRMSWKELIHVEGTLRALHALGLMCPIRCLKPLISDTNWELGETTNEILQTVISDCRPTALEVTVGNLDDLQKLLQMHPHKPYLTHLSLA</sequence>
<dbReference type="Gene3D" id="3.80.10.10">
    <property type="entry name" value="Ribonuclease Inhibitor"/>
    <property type="match status" value="1"/>
</dbReference>
<reference evidence="2" key="1">
    <citation type="submission" date="2024-04" db="EMBL/GenBank/DDBJ databases">
        <authorList>
            <person name="Shaw F."/>
            <person name="Minotto A."/>
        </authorList>
    </citation>
    <scope>NUCLEOTIDE SEQUENCE [LARGE SCALE GENOMIC DNA]</scope>
</reference>
<dbReference type="EMBL" id="OZ037953">
    <property type="protein sequence ID" value="CAL1698631.1"/>
    <property type="molecule type" value="Genomic_DNA"/>
</dbReference>
<protein>
    <recommendedName>
        <fullName evidence="3">F-box domain-containing protein</fullName>
    </recommendedName>
</protein>
<evidence type="ECO:0000313" key="1">
    <source>
        <dbReference type="EMBL" id="CAL1698631.1"/>
    </source>
</evidence>
<name>A0ABP1CSH2_9APHY</name>